<dbReference type="RefSeq" id="WP_066981561.1">
    <property type="nucleotide sequence ID" value="NZ_LUUI01000096.1"/>
</dbReference>
<dbReference type="GO" id="GO:0004713">
    <property type="term" value="F:protein tyrosine kinase activity"/>
    <property type="evidence" value="ECO:0007669"/>
    <property type="project" value="TreeGrafter"/>
</dbReference>
<gene>
    <name evidence="3" type="ORF">A1359_08500</name>
</gene>
<dbReference type="Proteomes" id="UP000078476">
    <property type="component" value="Unassembled WGS sequence"/>
</dbReference>
<evidence type="ECO:0000256" key="2">
    <source>
        <dbReference type="SAM" id="Phobius"/>
    </source>
</evidence>
<comment type="caution">
    <text evidence="3">The sequence shown here is derived from an EMBL/GenBank/DDBJ whole genome shotgun (WGS) entry which is preliminary data.</text>
</comment>
<proteinExistence type="predicted"/>
<keyword evidence="2" id="KW-0472">Membrane</keyword>
<keyword evidence="2" id="KW-0812">Transmembrane</keyword>
<organism evidence="3 4">
    <name type="scientific">Methylomonas lenta</name>
    <dbReference type="NCBI Taxonomy" id="980561"/>
    <lineage>
        <taxon>Bacteria</taxon>
        <taxon>Pseudomonadati</taxon>
        <taxon>Pseudomonadota</taxon>
        <taxon>Gammaproteobacteria</taxon>
        <taxon>Methylococcales</taxon>
        <taxon>Methylococcaceae</taxon>
        <taxon>Methylomonas</taxon>
    </lineage>
</organism>
<dbReference type="PANTHER" id="PTHR32309">
    <property type="entry name" value="TYROSINE-PROTEIN KINASE"/>
    <property type="match status" value="1"/>
</dbReference>
<keyword evidence="4" id="KW-1185">Reference proteome</keyword>
<dbReference type="EMBL" id="LUUI01000096">
    <property type="protein sequence ID" value="OAI16369.1"/>
    <property type="molecule type" value="Genomic_DNA"/>
</dbReference>
<keyword evidence="1" id="KW-0175">Coiled coil</keyword>
<dbReference type="AlphaFoldDB" id="A0A177NGP6"/>
<name>A0A177NGP6_9GAMM</name>
<dbReference type="STRING" id="980561.A1359_08500"/>
<dbReference type="PANTHER" id="PTHR32309:SF13">
    <property type="entry name" value="FERRIC ENTEROBACTIN TRANSPORT PROTEIN FEPE"/>
    <property type="match status" value="1"/>
</dbReference>
<evidence type="ECO:0000313" key="3">
    <source>
        <dbReference type="EMBL" id="OAI16369.1"/>
    </source>
</evidence>
<keyword evidence="2" id="KW-1133">Transmembrane helix</keyword>
<dbReference type="GO" id="GO:0005886">
    <property type="term" value="C:plasma membrane"/>
    <property type="evidence" value="ECO:0007669"/>
    <property type="project" value="TreeGrafter"/>
</dbReference>
<accession>A0A177NGP6</accession>
<feature type="coiled-coil region" evidence="1">
    <location>
        <begin position="256"/>
        <end position="372"/>
    </location>
</feature>
<protein>
    <submittedName>
        <fullName evidence="3">Uncharacterized protein</fullName>
    </submittedName>
</protein>
<evidence type="ECO:0000313" key="4">
    <source>
        <dbReference type="Proteomes" id="UP000078476"/>
    </source>
</evidence>
<evidence type="ECO:0000256" key="1">
    <source>
        <dbReference type="SAM" id="Coils"/>
    </source>
</evidence>
<reference evidence="3 4" key="1">
    <citation type="submission" date="2016-03" db="EMBL/GenBank/DDBJ databases">
        <authorList>
            <person name="Ploux O."/>
        </authorList>
    </citation>
    <scope>NUCLEOTIDE SEQUENCE [LARGE SCALE GENOMIC DNA]</scope>
    <source>
        <strain evidence="3 4">R-45370</strain>
    </source>
</reference>
<dbReference type="OrthoDB" id="6377028at2"/>
<feature type="coiled-coil region" evidence="1">
    <location>
        <begin position="162"/>
        <end position="196"/>
    </location>
</feature>
<dbReference type="InterPro" id="IPR050445">
    <property type="entry name" value="Bact_polysacc_biosynth/exp"/>
</dbReference>
<sequence>MNYQSPDYHLAADEFDHPHQFKPKRLRRWLVFLLVFLPCLFGSQIYIFLQPAIYQSVATVLTMAATDIDQASPEADLQHVSIQKQVLLGSVIMEKTAERLQQLPSNLKTWSADELRSLLAVTPEPDTNLVQLQAQGPEPKLLQLAVNAWIESYLQIRAAFIAENTAKVTEELNNELQRIAQQVQDKRNEIDQFRLSHDILSTESADNQAHARLQGLNKSLNDAMEEEVKTKAKFDAILDAISRNETVIPESDSRSMAVLIQQAEKLRDQLAAIEAQYTKEYIDLNPSLSRVREQLAEIEAKISEKSSTGKNVARQEAENNYNAARQAVIALKQQMQAHKKLAADYTSQFTEHQALQKELENLETLQQDTQQRLVEIDVKQREKYPQVDVVDWASLADKPISPNYLQESLLAFAISLALALLAVLIIDYLNRESPPSAPAPLSFGGIHLHHQPQSMLDALNQQPQRVAYDPLKALPVEETPREMPRQEVLALYQSAEPVIKAIISLLFNGLSLMEIRTITPDCLNTNTLMILIPGQRNLIMTASVAHLCASGYVFSDWPSEDDIKALLCCAAIDSGLSHPEQITLETLQFTYLLFLLQQGIKLADLSKIVGPLPPSRLLELSQWATTQASVSFDKISLDYLNAS</sequence>
<feature type="transmembrane region" description="Helical" evidence="2">
    <location>
        <begin position="29"/>
        <end position="49"/>
    </location>
</feature>